<keyword evidence="3" id="KW-0804">Transcription</keyword>
<dbReference type="SUPFAM" id="SSF46689">
    <property type="entry name" value="Homeodomain-like"/>
    <property type="match status" value="2"/>
</dbReference>
<evidence type="ECO:0000256" key="2">
    <source>
        <dbReference type="ARBA" id="ARBA00023125"/>
    </source>
</evidence>
<comment type="caution">
    <text evidence="6">The sequence shown here is derived from an EMBL/GenBank/DDBJ whole genome shotgun (WGS) entry which is preliminary data.</text>
</comment>
<dbReference type="InterPro" id="IPR009057">
    <property type="entry name" value="Homeodomain-like_sf"/>
</dbReference>
<sequence>MPINEIDSTATGERQIVDLADRGMDTLVALGRYRYLRAHSPLPSRCHDSLLVLLLPIWAVFTFEVDRVAHQVSPGQALRVPAGRTYRTGSTAQQRGELAWLIVRAGRPESRDPVDQATALLSAPSGPSVWAASDRVPAGLQRAFEVLIEEPSWINNALAHHILSAAVLELSASLCEAGKPQTWTHRDIARILEWIEDHLAEPIDAADLATMSGLSTSHFYQVFRATTGTSPKDYLLRRKTDRAREWLAAEPGVSITSVAYAFGFSSSQHFARVFRRYQHEAPSSIRAQKEISAGRTDTLSRPDRAQISRSSAGPASPHPGGLP</sequence>
<evidence type="ECO:0000256" key="1">
    <source>
        <dbReference type="ARBA" id="ARBA00023015"/>
    </source>
</evidence>
<gene>
    <name evidence="6" type="ORF">ACIGXA_33320</name>
</gene>
<name>A0ABW8CG52_9ACTN</name>
<evidence type="ECO:0000259" key="5">
    <source>
        <dbReference type="PROSITE" id="PS01124"/>
    </source>
</evidence>
<organism evidence="6 7">
    <name type="scientific">Streptomyces fildesensis</name>
    <dbReference type="NCBI Taxonomy" id="375757"/>
    <lineage>
        <taxon>Bacteria</taxon>
        <taxon>Bacillati</taxon>
        <taxon>Actinomycetota</taxon>
        <taxon>Actinomycetes</taxon>
        <taxon>Kitasatosporales</taxon>
        <taxon>Streptomycetaceae</taxon>
        <taxon>Streptomyces</taxon>
    </lineage>
</organism>
<reference evidence="6 7" key="1">
    <citation type="submission" date="2024-10" db="EMBL/GenBank/DDBJ databases">
        <title>The Natural Products Discovery Center: Release of the First 8490 Sequenced Strains for Exploring Actinobacteria Biosynthetic Diversity.</title>
        <authorList>
            <person name="Kalkreuter E."/>
            <person name="Kautsar S.A."/>
            <person name="Yang D."/>
            <person name="Bader C.D."/>
            <person name="Teijaro C.N."/>
            <person name="Fluegel L."/>
            <person name="Davis C.M."/>
            <person name="Simpson J.R."/>
            <person name="Lauterbach L."/>
            <person name="Steele A.D."/>
            <person name="Gui C."/>
            <person name="Meng S."/>
            <person name="Li G."/>
            <person name="Viehrig K."/>
            <person name="Ye F."/>
            <person name="Su P."/>
            <person name="Kiefer A.F."/>
            <person name="Nichols A."/>
            <person name="Cepeda A.J."/>
            <person name="Yan W."/>
            <person name="Fan B."/>
            <person name="Jiang Y."/>
            <person name="Adhikari A."/>
            <person name="Zheng C.-J."/>
            <person name="Schuster L."/>
            <person name="Cowan T.M."/>
            <person name="Smanski M.J."/>
            <person name="Chevrette M.G."/>
            <person name="De Carvalho L.P.S."/>
            <person name="Shen B."/>
        </authorList>
    </citation>
    <scope>NUCLEOTIDE SEQUENCE [LARGE SCALE GENOMIC DNA]</scope>
    <source>
        <strain evidence="6 7">NPDC053399</strain>
    </source>
</reference>
<keyword evidence="1" id="KW-0805">Transcription regulation</keyword>
<dbReference type="EMBL" id="JBITYG010000012">
    <property type="protein sequence ID" value="MFI9105403.1"/>
    <property type="molecule type" value="Genomic_DNA"/>
</dbReference>
<dbReference type="PANTHER" id="PTHR46796:SF6">
    <property type="entry name" value="ARAC SUBFAMILY"/>
    <property type="match status" value="1"/>
</dbReference>
<keyword evidence="7" id="KW-1185">Reference proteome</keyword>
<evidence type="ECO:0000256" key="4">
    <source>
        <dbReference type="SAM" id="MobiDB-lite"/>
    </source>
</evidence>
<dbReference type="Pfam" id="PF12833">
    <property type="entry name" value="HTH_18"/>
    <property type="match status" value="1"/>
</dbReference>
<dbReference type="Proteomes" id="UP001614394">
    <property type="component" value="Unassembled WGS sequence"/>
</dbReference>
<dbReference type="PANTHER" id="PTHR46796">
    <property type="entry name" value="HTH-TYPE TRANSCRIPTIONAL ACTIVATOR RHAS-RELATED"/>
    <property type="match status" value="1"/>
</dbReference>
<dbReference type="PROSITE" id="PS01124">
    <property type="entry name" value="HTH_ARAC_FAMILY_2"/>
    <property type="match status" value="1"/>
</dbReference>
<evidence type="ECO:0000313" key="7">
    <source>
        <dbReference type="Proteomes" id="UP001614394"/>
    </source>
</evidence>
<feature type="region of interest" description="Disordered" evidence="4">
    <location>
        <begin position="285"/>
        <end position="323"/>
    </location>
</feature>
<dbReference type="InterPro" id="IPR018060">
    <property type="entry name" value="HTH_AraC"/>
</dbReference>
<dbReference type="Gene3D" id="1.10.10.60">
    <property type="entry name" value="Homeodomain-like"/>
    <property type="match status" value="2"/>
</dbReference>
<dbReference type="SMART" id="SM00342">
    <property type="entry name" value="HTH_ARAC"/>
    <property type="match status" value="1"/>
</dbReference>
<evidence type="ECO:0000256" key="3">
    <source>
        <dbReference type="ARBA" id="ARBA00023163"/>
    </source>
</evidence>
<proteinExistence type="predicted"/>
<protein>
    <submittedName>
        <fullName evidence="6">Helix-turn-helix domain-containing protein</fullName>
    </submittedName>
</protein>
<dbReference type="InterPro" id="IPR050204">
    <property type="entry name" value="AraC_XylS_family_regulators"/>
</dbReference>
<keyword evidence="2" id="KW-0238">DNA-binding</keyword>
<dbReference type="RefSeq" id="WP_399656088.1">
    <property type="nucleotide sequence ID" value="NZ_JBITYG010000012.1"/>
</dbReference>
<accession>A0ABW8CG52</accession>
<evidence type="ECO:0000313" key="6">
    <source>
        <dbReference type="EMBL" id="MFI9105403.1"/>
    </source>
</evidence>
<feature type="domain" description="HTH araC/xylS-type" evidence="5">
    <location>
        <begin position="189"/>
        <end position="288"/>
    </location>
</feature>